<protein>
    <submittedName>
        <fullName evidence="2">Putative metal-dependent hydrolase YfiT</fullName>
        <ecNumber evidence="2">3.-.-.-</ecNumber>
    </submittedName>
</protein>
<dbReference type="RefSeq" id="WP_197530443.1">
    <property type="nucleotide sequence ID" value="NZ_SJPS01000002.1"/>
</dbReference>
<evidence type="ECO:0000259" key="1">
    <source>
        <dbReference type="Pfam" id="PF12867"/>
    </source>
</evidence>
<evidence type="ECO:0000313" key="2">
    <source>
        <dbReference type="EMBL" id="TWU28122.1"/>
    </source>
</evidence>
<keyword evidence="3" id="KW-1185">Reference proteome</keyword>
<dbReference type="Proteomes" id="UP000318437">
    <property type="component" value="Unassembled WGS sequence"/>
</dbReference>
<proteinExistence type="predicted"/>
<dbReference type="InterPro" id="IPR034660">
    <property type="entry name" value="DinB/YfiT-like"/>
</dbReference>
<dbReference type="GO" id="GO:0016787">
    <property type="term" value="F:hydrolase activity"/>
    <property type="evidence" value="ECO:0007669"/>
    <property type="project" value="UniProtKB-KW"/>
</dbReference>
<dbReference type="Gene3D" id="1.20.120.450">
    <property type="entry name" value="dinb family like domain"/>
    <property type="match status" value="1"/>
</dbReference>
<comment type="caution">
    <text evidence="2">The sequence shown here is derived from an EMBL/GenBank/DDBJ whole genome shotgun (WGS) entry which is preliminary data.</text>
</comment>
<dbReference type="InterPro" id="IPR024775">
    <property type="entry name" value="DinB-like"/>
</dbReference>
<dbReference type="EC" id="3.-.-.-" evidence="2"/>
<name>A0A5C6CUC2_9BACT</name>
<feature type="domain" description="DinB-like" evidence="1">
    <location>
        <begin position="12"/>
        <end position="147"/>
    </location>
</feature>
<reference evidence="2 3" key="1">
    <citation type="submission" date="2019-02" db="EMBL/GenBank/DDBJ databases">
        <title>Deep-cultivation of Planctomycetes and their phenomic and genomic characterization uncovers novel biology.</title>
        <authorList>
            <person name="Wiegand S."/>
            <person name="Jogler M."/>
            <person name="Boedeker C."/>
            <person name="Pinto D."/>
            <person name="Vollmers J."/>
            <person name="Rivas-Marin E."/>
            <person name="Kohn T."/>
            <person name="Peeters S.H."/>
            <person name="Heuer A."/>
            <person name="Rast P."/>
            <person name="Oberbeckmann S."/>
            <person name="Bunk B."/>
            <person name="Jeske O."/>
            <person name="Meyerdierks A."/>
            <person name="Storesund J.E."/>
            <person name="Kallscheuer N."/>
            <person name="Luecker S."/>
            <person name="Lage O.M."/>
            <person name="Pohl T."/>
            <person name="Merkel B.J."/>
            <person name="Hornburger P."/>
            <person name="Mueller R.-W."/>
            <person name="Bruemmer F."/>
            <person name="Labrenz M."/>
            <person name="Spormann A.M."/>
            <person name="Op Den Camp H."/>
            <person name="Overmann J."/>
            <person name="Amann R."/>
            <person name="Jetten M.S.M."/>
            <person name="Mascher T."/>
            <person name="Medema M.H."/>
            <person name="Devos D.P."/>
            <person name="Kaster A.-K."/>
            <person name="Ovreas L."/>
            <person name="Rohde M."/>
            <person name="Galperin M.Y."/>
            <person name="Jogler C."/>
        </authorList>
    </citation>
    <scope>NUCLEOTIDE SEQUENCE [LARGE SCALE GENOMIC DNA]</scope>
    <source>
        <strain evidence="2 3">Pla144</strain>
    </source>
</reference>
<evidence type="ECO:0000313" key="3">
    <source>
        <dbReference type="Proteomes" id="UP000318437"/>
    </source>
</evidence>
<keyword evidence="2" id="KW-0378">Hydrolase</keyword>
<dbReference type="SUPFAM" id="SSF109854">
    <property type="entry name" value="DinB/YfiT-like putative metalloenzymes"/>
    <property type="match status" value="1"/>
</dbReference>
<dbReference type="AlphaFoldDB" id="A0A5C6CUC2"/>
<accession>A0A5C6CUC2</accession>
<sequence length="156" mass="17452">MTNIPILIQAYSAGAQLLRDAVRPTSNADLDARPIEGKWSIRELVCHLADSEIVYADRMKRVLAEQAPTFFDANPNLFVPALHCSQRQLKTEIAVIETIRAHMLPILQSCDSSDFHRTGVHSTDGNVTLQTLLERIVAHIPHHIAFIEEKLALLKP</sequence>
<gene>
    <name evidence="2" type="primary">yfiT</name>
    <name evidence="2" type="ORF">Pla144_14090</name>
</gene>
<dbReference type="EMBL" id="SJPS01000002">
    <property type="protein sequence ID" value="TWU28122.1"/>
    <property type="molecule type" value="Genomic_DNA"/>
</dbReference>
<organism evidence="2 3">
    <name type="scientific">Bythopirellula polymerisocia</name>
    <dbReference type="NCBI Taxonomy" id="2528003"/>
    <lineage>
        <taxon>Bacteria</taxon>
        <taxon>Pseudomonadati</taxon>
        <taxon>Planctomycetota</taxon>
        <taxon>Planctomycetia</taxon>
        <taxon>Pirellulales</taxon>
        <taxon>Lacipirellulaceae</taxon>
        <taxon>Bythopirellula</taxon>
    </lineage>
</organism>
<dbReference type="Pfam" id="PF12867">
    <property type="entry name" value="DinB_2"/>
    <property type="match status" value="1"/>
</dbReference>